<dbReference type="EMBL" id="KQ418961">
    <property type="protein sequence ID" value="KOF85171.1"/>
    <property type="molecule type" value="Genomic_DNA"/>
</dbReference>
<protein>
    <submittedName>
        <fullName evidence="1">Uncharacterized protein</fullName>
    </submittedName>
</protein>
<evidence type="ECO:0000313" key="1">
    <source>
        <dbReference type="EMBL" id="KOF85171.1"/>
    </source>
</evidence>
<proteinExistence type="predicted"/>
<gene>
    <name evidence="1" type="ORF">OCBIM_22020768mg</name>
</gene>
<organism evidence="1">
    <name type="scientific">Octopus bimaculoides</name>
    <name type="common">California two-spotted octopus</name>
    <dbReference type="NCBI Taxonomy" id="37653"/>
    <lineage>
        <taxon>Eukaryota</taxon>
        <taxon>Metazoa</taxon>
        <taxon>Spiralia</taxon>
        <taxon>Lophotrochozoa</taxon>
        <taxon>Mollusca</taxon>
        <taxon>Cephalopoda</taxon>
        <taxon>Coleoidea</taxon>
        <taxon>Octopodiformes</taxon>
        <taxon>Octopoda</taxon>
        <taxon>Incirrata</taxon>
        <taxon>Octopodidae</taxon>
        <taxon>Octopus</taxon>
    </lineage>
</organism>
<reference evidence="1" key="1">
    <citation type="submission" date="2015-07" db="EMBL/GenBank/DDBJ databases">
        <title>MeaNS - Measles Nucleotide Surveillance Program.</title>
        <authorList>
            <person name="Tran T."/>
            <person name="Druce J."/>
        </authorList>
    </citation>
    <scope>NUCLEOTIDE SEQUENCE</scope>
    <source>
        <strain evidence="1">UCB-OBI-ISO-001</strain>
        <tissue evidence="1">Gonad</tissue>
    </source>
</reference>
<name>A0A0L8H7C3_OCTBM</name>
<dbReference type="AlphaFoldDB" id="A0A0L8H7C3"/>
<sequence>MDIFFSLFSLIHPFTTVSHQSKRQCVFNSLQVNSYKMSKSISGVLFLCFAITCPVKNSCCQISSFCYHLKYIARPH</sequence>
<accession>A0A0L8H7C3</accession>